<dbReference type="Proteomes" id="UP001620409">
    <property type="component" value="Unassembled WGS sequence"/>
</dbReference>
<comment type="caution">
    <text evidence="2">The sequence shown here is derived from an EMBL/GenBank/DDBJ whole genome shotgun (WGS) entry which is preliminary data.</text>
</comment>
<dbReference type="EMBL" id="JADIKI010000023">
    <property type="protein sequence ID" value="MFK2855618.1"/>
    <property type="molecule type" value="Genomic_DNA"/>
</dbReference>
<reference evidence="2 3" key="1">
    <citation type="submission" date="2020-10" db="EMBL/GenBank/DDBJ databases">
        <title>Phylogeny of dyella-like bacteria.</title>
        <authorList>
            <person name="Fu J."/>
        </authorList>
    </citation>
    <scope>NUCLEOTIDE SEQUENCE [LARGE SCALE GENOMIC DNA]</scope>
    <source>
        <strain evidence="2 3">DHG40</strain>
    </source>
</reference>
<organism evidence="2 3">
    <name type="scientific">Dyella humi</name>
    <dbReference type="NCBI Taxonomy" id="1770547"/>
    <lineage>
        <taxon>Bacteria</taxon>
        <taxon>Pseudomonadati</taxon>
        <taxon>Pseudomonadota</taxon>
        <taxon>Gammaproteobacteria</taxon>
        <taxon>Lysobacterales</taxon>
        <taxon>Rhodanobacteraceae</taxon>
        <taxon>Dyella</taxon>
    </lineage>
</organism>
<dbReference type="InterPro" id="IPR001387">
    <property type="entry name" value="Cro/C1-type_HTH"/>
</dbReference>
<dbReference type="RefSeq" id="WP_404559526.1">
    <property type="nucleotide sequence ID" value="NZ_JADIKI010000023.1"/>
</dbReference>
<name>A0ABW8IKA8_9GAMM</name>
<evidence type="ECO:0000259" key="1">
    <source>
        <dbReference type="PROSITE" id="PS50943"/>
    </source>
</evidence>
<evidence type="ECO:0000313" key="2">
    <source>
        <dbReference type="EMBL" id="MFK2855618.1"/>
    </source>
</evidence>
<proteinExistence type="predicted"/>
<feature type="domain" description="HTH cro/C1-type" evidence="1">
    <location>
        <begin position="18"/>
        <end position="72"/>
    </location>
</feature>
<dbReference type="SUPFAM" id="SSF47413">
    <property type="entry name" value="lambda repressor-like DNA-binding domains"/>
    <property type="match status" value="1"/>
</dbReference>
<sequence>MDASTSTSSTHAHVGHLLREWRASRRLSQLDLALAADVSARHLSCVETGKSQASREMVLRLADALGMPLRECNALLMAAGYAPKYPETSLSTPAMAQIRQAIELMLKQQEPYPAFLLNRHWDVLMANEAAARVAQFVLPGAPSAHTNMIRQIFDPKDLRSAIVNWEDVAGDLIRHLHDVIAATPSDTVTRALLEEALAYPGVPMQWRIRDVSTAPSPLLTTVFRKDDRQLSFFSTITTFGTPHDVTIEDLHIESCFPMDEETARFCRELAQ</sequence>
<dbReference type="Pfam" id="PF13560">
    <property type="entry name" value="HTH_31"/>
    <property type="match status" value="1"/>
</dbReference>
<dbReference type="PANTHER" id="PTHR35010">
    <property type="entry name" value="BLL4672 PROTEIN-RELATED"/>
    <property type="match status" value="1"/>
</dbReference>
<dbReference type="PROSITE" id="PS50943">
    <property type="entry name" value="HTH_CROC1"/>
    <property type="match status" value="1"/>
</dbReference>
<dbReference type="InterPro" id="IPR010982">
    <property type="entry name" value="Lambda_DNA-bd_dom_sf"/>
</dbReference>
<dbReference type="SMART" id="SM00530">
    <property type="entry name" value="HTH_XRE"/>
    <property type="match status" value="1"/>
</dbReference>
<dbReference type="PANTHER" id="PTHR35010:SF4">
    <property type="entry name" value="BLL5781 PROTEIN"/>
    <property type="match status" value="1"/>
</dbReference>
<dbReference type="CDD" id="cd00093">
    <property type="entry name" value="HTH_XRE"/>
    <property type="match status" value="1"/>
</dbReference>
<dbReference type="InterPro" id="IPR041413">
    <property type="entry name" value="MLTR_LBD"/>
</dbReference>
<dbReference type="Pfam" id="PF17765">
    <property type="entry name" value="MLTR_LBD"/>
    <property type="match status" value="1"/>
</dbReference>
<keyword evidence="3" id="KW-1185">Reference proteome</keyword>
<gene>
    <name evidence="2" type="ORF">ISP18_13530</name>
</gene>
<dbReference type="Gene3D" id="1.10.260.40">
    <property type="entry name" value="lambda repressor-like DNA-binding domains"/>
    <property type="match status" value="1"/>
</dbReference>
<accession>A0ABW8IKA8</accession>
<protein>
    <submittedName>
        <fullName evidence="2">Helix-turn-helix transcriptional regulator</fullName>
    </submittedName>
</protein>
<dbReference type="Gene3D" id="3.30.450.180">
    <property type="match status" value="1"/>
</dbReference>
<evidence type="ECO:0000313" key="3">
    <source>
        <dbReference type="Proteomes" id="UP001620409"/>
    </source>
</evidence>